<comment type="catalytic activity">
    <reaction evidence="8 10">
        <text>5-[(5-phospho-1-deoxy-D-ribulos-1-ylimino)methylamino]-1-(5-phospho-beta-D-ribosyl)imidazole-4-carboxamide + L-glutamine = D-erythro-1-(imidazol-4-yl)glycerol 3-phosphate + 5-amino-1-(5-phospho-beta-D-ribosyl)imidazole-4-carboxamide + L-glutamate + H(+)</text>
        <dbReference type="Rhea" id="RHEA:24793"/>
        <dbReference type="ChEBI" id="CHEBI:15378"/>
        <dbReference type="ChEBI" id="CHEBI:29985"/>
        <dbReference type="ChEBI" id="CHEBI:58278"/>
        <dbReference type="ChEBI" id="CHEBI:58359"/>
        <dbReference type="ChEBI" id="CHEBI:58475"/>
        <dbReference type="ChEBI" id="CHEBI:58525"/>
        <dbReference type="EC" id="4.3.2.10"/>
    </reaction>
</comment>
<feature type="active site" description="Nucleophile" evidence="10 11">
    <location>
        <position position="79"/>
    </location>
</feature>
<dbReference type="EMBL" id="QLYR01000003">
    <property type="protein sequence ID" value="RAQ29211.1"/>
    <property type="molecule type" value="Genomic_DNA"/>
</dbReference>
<comment type="pathway">
    <text evidence="1 10">Amino-acid biosynthesis; L-histidine biosynthesis; L-histidine from 5-phospho-alpha-D-ribose 1-diphosphate: step 5/9.</text>
</comment>
<keyword evidence="7 10" id="KW-0456">Lyase</keyword>
<evidence type="ECO:0000256" key="5">
    <source>
        <dbReference type="ARBA" id="ARBA00022962"/>
    </source>
</evidence>
<dbReference type="InterPro" id="IPR010139">
    <property type="entry name" value="Imidazole-glycPsynth_HisH"/>
</dbReference>
<dbReference type="Proteomes" id="UP000249377">
    <property type="component" value="Unassembled WGS sequence"/>
</dbReference>
<evidence type="ECO:0000313" key="14">
    <source>
        <dbReference type="Proteomes" id="UP000249377"/>
    </source>
</evidence>
<dbReference type="GO" id="GO:0000107">
    <property type="term" value="F:imidazoleglycerol-phosphate synthase activity"/>
    <property type="evidence" value="ECO:0007669"/>
    <property type="project" value="UniProtKB-UniRule"/>
</dbReference>
<evidence type="ECO:0000256" key="8">
    <source>
        <dbReference type="ARBA" id="ARBA00047838"/>
    </source>
</evidence>
<dbReference type="RefSeq" id="WP_112332442.1">
    <property type="nucleotide sequence ID" value="NZ_QLYR01000003.1"/>
</dbReference>
<dbReference type="PROSITE" id="PS51273">
    <property type="entry name" value="GATASE_TYPE_1"/>
    <property type="match status" value="1"/>
</dbReference>
<organism evidence="13 14">
    <name type="scientific">Hydrogeniiclostridium mannosilyticum</name>
    <dbReference type="NCBI Taxonomy" id="2764322"/>
    <lineage>
        <taxon>Bacteria</taxon>
        <taxon>Bacillati</taxon>
        <taxon>Bacillota</taxon>
        <taxon>Clostridia</taxon>
        <taxon>Eubacteriales</taxon>
        <taxon>Acutalibacteraceae</taxon>
        <taxon>Hydrogeniiclostridium</taxon>
    </lineage>
</organism>
<proteinExistence type="inferred from homology"/>
<reference evidence="13 14" key="1">
    <citation type="submission" date="2018-06" db="EMBL/GenBank/DDBJ databases">
        <title>Noncontiguous genome sequence of Ruminococcaceae bacterium ASD2818.</title>
        <authorList>
            <person name="Chaplin A.V."/>
            <person name="Sokolova S.R."/>
            <person name="Kochetkova T.O."/>
            <person name="Goltsov A.Y."/>
            <person name="Trofimov D.Y."/>
            <person name="Efimov B.A."/>
        </authorList>
    </citation>
    <scope>NUCLEOTIDE SEQUENCE [LARGE SCALE GENOMIC DNA]</scope>
    <source>
        <strain evidence="13 14">ASD2818</strain>
    </source>
</reference>
<dbReference type="AlphaFoldDB" id="A0A328UDS0"/>
<dbReference type="GO" id="GO:0005737">
    <property type="term" value="C:cytoplasm"/>
    <property type="evidence" value="ECO:0007669"/>
    <property type="project" value="UniProtKB-SubCell"/>
</dbReference>
<name>A0A328UDS0_9FIRM</name>
<sequence length="206" mass="22556">MITIVDYGAGNLQSVEKAFQYIGAPVRLASSGTEIASAEALVLPGVGAFRDAMHSLEAGGMAQPIRDYIASGRPFLGICLGLQLLFEESEEFGHVKGLGAFKGRICRIPAENGLKVPHMGWNSLELKRTDGIFKGLQENPYVYFVHSYYLKAEERQLVSAQTEYGVKIDAAIQRGNAFATQFHPEKSGRVGLQMLRNFMAVVKEEA</sequence>
<dbReference type="EC" id="3.5.1.2" evidence="10"/>
<comment type="subunit">
    <text evidence="2 10">Heterodimer of HisH and HisF.</text>
</comment>
<dbReference type="CDD" id="cd01748">
    <property type="entry name" value="GATase1_IGP_Synthase"/>
    <property type="match status" value="1"/>
</dbReference>
<feature type="domain" description="Glutamine amidotransferase" evidence="12">
    <location>
        <begin position="4"/>
        <end position="199"/>
    </location>
</feature>
<comment type="function">
    <text evidence="10">IGPS catalyzes the conversion of PRFAR and glutamine to IGP, AICAR and glutamate. The HisH subunit catalyzes the hydrolysis of glutamine to glutamate and ammonia as part of the synthesis of IGP and AICAR. The resulting ammonia molecule is channeled to the active site of HisF.</text>
</comment>
<protein>
    <recommendedName>
        <fullName evidence="10">Imidazole glycerol phosphate synthase subunit HisH</fullName>
        <ecNumber evidence="10">4.3.2.10</ecNumber>
    </recommendedName>
    <alternativeName>
        <fullName evidence="10">IGP synthase glutaminase subunit</fullName>
        <ecNumber evidence="10">3.5.1.2</ecNumber>
    </alternativeName>
    <alternativeName>
        <fullName evidence="10">IGP synthase subunit HisH</fullName>
    </alternativeName>
    <alternativeName>
        <fullName evidence="10">ImGP synthase subunit HisH</fullName>
        <shortName evidence="10">IGPS subunit HisH</shortName>
    </alternativeName>
</protein>
<keyword evidence="4 10" id="KW-0378">Hydrolase</keyword>
<dbReference type="InterPro" id="IPR029062">
    <property type="entry name" value="Class_I_gatase-like"/>
</dbReference>
<evidence type="ECO:0000256" key="2">
    <source>
        <dbReference type="ARBA" id="ARBA00011152"/>
    </source>
</evidence>
<dbReference type="UniPathway" id="UPA00031">
    <property type="reaction ID" value="UER00010"/>
</dbReference>
<evidence type="ECO:0000256" key="3">
    <source>
        <dbReference type="ARBA" id="ARBA00022605"/>
    </source>
</evidence>
<dbReference type="GO" id="GO:0000105">
    <property type="term" value="P:L-histidine biosynthetic process"/>
    <property type="evidence" value="ECO:0007669"/>
    <property type="project" value="UniProtKB-UniRule"/>
</dbReference>
<evidence type="ECO:0000256" key="11">
    <source>
        <dbReference type="PIRSR" id="PIRSR000495-1"/>
    </source>
</evidence>
<evidence type="ECO:0000256" key="1">
    <source>
        <dbReference type="ARBA" id="ARBA00005091"/>
    </source>
</evidence>
<dbReference type="InterPro" id="IPR017926">
    <property type="entry name" value="GATASE"/>
</dbReference>
<keyword evidence="14" id="KW-1185">Reference proteome</keyword>
<dbReference type="PIRSF" id="PIRSF000495">
    <property type="entry name" value="Amidotransf_hisH"/>
    <property type="match status" value="1"/>
</dbReference>
<evidence type="ECO:0000256" key="7">
    <source>
        <dbReference type="ARBA" id="ARBA00023239"/>
    </source>
</evidence>
<keyword evidence="6 10" id="KW-0368">Histidine biosynthesis</keyword>
<keyword evidence="5 10" id="KW-0315">Glutamine amidotransferase</keyword>
<evidence type="ECO:0000256" key="4">
    <source>
        <dbReference type="ARBA" id="ARBA00022801"/>
    </source>
</evidence>
<keyword evidence="10" id="KW-0963">Cytoplasm</keyword>
<feature type="active site" evidence="10 11">
    <location>
        <position position="185"/>
    </location>
</feature>
<dbReference type="Pfam" id="PF00117">
    <property type="entry name" value="GATase"/>
    <property type="match status" value="1"/>
</dbReference>
<dbReference type="GO" id="GO:0016829">
    <property type="term" value="F:lyase activity"/>
    <property type="evidence" value="ECO:0007669"/>
    <property type="project" value="UniProtKB-KW"/>
</dbReference>
<gene>
    <name evidence="10" type="primary">hisH</name>
    <name evidence="13" type="ORF">DPQ25_06900</name>
</gene>
<dbReference type="SUPFAM" id="SSF52317">
    <property type="entry name" value="Class I glutamine amidotransferase-like"/>
    <property type="match status" value="1"/>
</dbReference>
<dbReference type="GO" id="GO:0004359">
    <property type="term" value="F:glutaminase activity"/>
    <property type="evidence" value="ECO:0007669"/>
    <property type="project" value="UniProtKB-EC"/>
</dbReference>
<dbReference type="PROSITE" id="PS51274">
    <property type="entry name" value="GATASE_COBBQ"/>
    <property type="match status" value="1"/>
</dbReference>
<dbReference type="HAMAP" id="MF_00278">
    <property type="entry name" value="HisH"/>
    <property type="match status" value="1"/>
</dbReference>
<evidence type="ECO:0000313" key="13">
    <source>
        <dbReference type="EMBL" id="RAQ29211.1"/>
    </source>
</evidence>
<dbReference type="NCBIfam" id="TIGR01855">
    <property type="entry name" value="IMP_synth_hisH"/>
    <property type="match status" value="1"/>
</dbReference>
<comment type="catalytic activity">
    <reaction evidence="9 10">
        <text>L-glutamine + H2O = L-glutamate + NH4(+)</text>
        <dbReference type="Rhea" id="RHEA:15889"/>
        <dbReference type="ChEBI" id="CHEBI:15377"/>
        <dbReference type="ChEBI" id="CHEBI:28938"/>
        <dbReference type="ChEBI" id="CHEBI:29985"/>
        <dbReference type="ChEBI" id="CHEBI:58359"/>
        <dbReference type="EC" id="3.5.1.2"/>
    </reaction>
</comment>
<evidence type="ECO:0000259" key="12">
    <source>
        <dbReference type="Pfam" id="PF00117"/>
    </source>
</evidence>
<accession>A0A328UDS0</accession>
<keyword evidence="3 10" id="KW-0028">Amino-acid biosynthesis</keyword>
<dbReference type="EC" id="4.3.2.10" evidence="10"/>
<dbReference type="PANTHER" id="PTHR42701:SF1">
    <property type="entry name" value="IMIDAZOLE GLYCEROL PHOSPHATE SYNTHASE SUBUNIT HISH"/>
    <property type="match status" value="1"/>
</dbReference>
<evidence type="ECO:0000256" key="10">
    <source>
        <dbReference type="HAMAP-Rule" id="MF_00278"/>
    </source>
</evidence>
<feature type="active site" evidence="10 11">
    <location>
        <position position="183"/>
    </location>
</feature>
<evidence type="ECO:0000256" key="6">
    <source>
        <dbReference type="ARBA" id="ARBA00023102"/>
    </source>
</evidence>
<comment type="subcellular location">
    <subcellularLocation>
        <location evidence="10">Cytoplasm</location>
    </subcellularLocation>
</comment>
<dbReference type="PANTHER" id="PTHR42701">
    <property type="entry name" value="IMIDAZOLE GLYCEROL PHOSPHATE SYNTHASE SUBUNIT HISH"/>
    <property type="match status" value="1"/>
</dbReference>
<dbReference type="Gene3D" id="3.40.50.880">
    <property type="match status" value="1"/>
</dbReference>
<comment type="caution">
    <text evidence="13">The sequence shown here is derived from an EMBL/GenBank/DDBJ whole genome shotgun (WGS) entry which is preliminary data.</text>
</comment>
<evidence type="ECO:0000256" key="9">
    <source>
        <dbReference type="ARBA" id="ARBA00049534"/>
    </source>
</evidence>